<dbReference type="KEGG" id="spu:100893027"/>
<dbReference type="RefSeq" id="XP_003731273.3">
    <property type="nucleotide sequence ID" value="XM_003731225.3"/>
</dbReference>
<name>A0A7M7GI66_STRPU</name>
<dbReference type="InterPro" id="IPR026698">
    <property type="entry name" value="UPF_C3orf38"/>
</dbReference>
<evidence type="ECO:0000313" key="2">
    <source>
        <dbReference type="EnsemblMetazoa" id="XP_003731273"/>
    </source>
</evidence>
<dbReference type="OMA" id="AKEYWCE"/>
<dbReference type="GeneID" id="100893027"/>
<dbReference type="InParanoid" id="A0A7M7GI66"/>
<dbReference type="Pfam" id="PF15008">
    <property type="entry name" value="DUF4518"/>
    <property type="match status" value="1"/>
</dbReference>
<dbReference type="OrthoDB" id="6407068at2759"/>
<proteinExistence type="predicted"/>
<organism evidence="2 3">
    <name type="scientific">Strongylocentrotus purpuratus</name>
    <name type="common">Purple sea urchin</name>
    <dbReference type="NCBI Taxonomy" id="7668"/>
    <lineage>
        <taxon>Eukaryota</taxon>
        <taxon>Metazoa</taxon>
        <taxon>Echinodermata</taxon>
        <taxon>Eleutherozoa</taxon>
        <taxon>Echinozoa</taxon>
        <taxon>Echinoidea</taxon>
        <taxon>Euechinoidea</taxon>
        <taxon>Echinacea</taxon>
        <taxon>Camarodonta</taxon>
        <taxon>Echinidea</taxon>
        <taxon>Strongylocentrotidae</taxon>
        <taxon>Strongylocentrotus</taxon>
    </lineage>
</organism>
<dbReference type="Proteomes" id="UP000007110">
    <property type="component" value="Unassembled WGS sequence"/>
</dbReference>
<evidence type="ECO:0000313" key="3">
    <source>
        <dbReference type="Proteomes" id="UP000007110"/>
    </source>
</evidence>
<accession>A0A7M7GI66</accession>
<reference evidence="3" key="1">
    <citation type="submission" date="2015-02" db="EMBL/GenBank/DDBJ databases">
        <title>Genome sequencing for Strongylocentrotus purpuratus.</title>
        <authorList>
            <person name="Murali S."/>
            <person name="Liu Y."/>
            <person name="Vee V."/>
            <person name="English A."/>
            <person name="Wang M."/>
            <person name="Skinner E."/>
            <person name="Han Y."/>
            <person name="Muzny D.M."/>
            <person name="Worley K.C."/>
            <person name="Gibbs R.A."/>
        </authorList>
    </citation>
    <scope>NUCLEOTIDE SEQUENCE</scope>
</reference>
<feature type="compositionally biased region" description="Basic and acidic residues" evidence="1">
    <location>
        <begin position="114"/>
        <end position="141"/>
    </location>
</feature>
<evidence type="ECO:0008006" key="4">
    <source>
        <dbReference type="Google" id="ProtNLM"/>
    </source>
</evidence>
<evidence type="ECO:0000256" key="1">
    <source>
        <dbReference type="SAM" id="MobiDB-lite"/>
    </source>
</evidence>
<keyword evidence="3" id="KW-1185">Reference proteome</keyword>
<feature type="region of interest" description="Disordered" evidence="1">
    <location>
        <begin position="102"/>
        <end position="145"/>
    </location>
</feature>
<dbReference type="EnsemblMetazoa" id="XM_003731225">
    <property type="protein sequence ID" value="XP_003731273"/>
    <property type="gene ID" value="LOC100893027"/>
</dbReference>
<dbReference type="AlphaFoldDB" id="A0A7M7GI66"/>
<protein>
    <recommendedName>
        <fullName evidence="4">NTF2 domain-containing protein</fullName>
    </recommendedName>
</protein>
<dbReference type="PANTHER" id="PTHR21084">
    <property type="entry name" value="DENSE INCISORS"/>
    <property type="match status" value="1"/>
</dbReference>
<reference evidence="2" key="2">
    <citation type="submission" date="2021-01" db="UniProtKB">
        <authorList>
            <consortium name="EnsemblMetazoa"/>
        </authorList>
    </citation>
    <scope>IDENTIFICATION</scope>
</reference>
<dbReference type="PANTHER" id="PTHR21084:SF1">
    <property type="entry name" value="DENSE INCISORS"/>
    <property type="match status" value="1"/>
</dbReference>
<sequence>MLSEGERNGVRKLLRMISTEDLVQLAKTVTNRLVFVENREEAAKAIIMYSDSAEQFLRRKLVKRDLIFIYLADLNVPMSPGADKSKLIQRVLECWQTTVDDPSRGQIAGNDTRQMTDDSRQTTDDTRQTTDNTRQTRDDGTGHPPSCQDLAVHFSSWFFTQLNQLHPQHPSGTTRDWGPRHFLDDASLKLYVLRGTDRSLDAYGGSGLVSQRLGCLVKEEELVFNPNLSSEGTRGCGEPHGLVMISVCGTIHKAGTCIGLFEQNFGLVRDPMAENNWKIKFIKLQMKEESSRSVPKLGQFPQL</sequence>